<name>A0A0P7IY17_9RHOB</name>
<sequence length="80" mass="9187">MNEVISLSFTNPLSAHPQRRYVVVERQDGNFSIAEQYYYQSSDEDGRIYAEGWASLRPQGIYADATSAESEARRLIEIIR</sequence>
<dbReference type="STRING" id="154981.AKJ29_00900"/>
<organism evidence="1 2">
    <name type="scientific">Aliiroseovarius crassostreae</name>
    <dbReference type="NCBI Taxonomy" id="154981"/>
    <lineage>
        <taxon>Bacteria</taxon>
        <taxon>Pseudomonadati</taxon>
        <taxon>Pseudomonadota</taxon>
        <taxon>Alphaproteobacteria</taxon>
        <taxon>Rhodobacterales</taxon>
        <taxon>Paracoccaceae</taxon>
        <taxon>Aliiroseovarius</taxon>
    </lineage>
</organism>
<proteinExistence type="predicted"/>
<keyword evidence="2" id="KW-1185">Reference proteome</keyword>
<evidence type="ECO:0000313" key="2">
    <source>
        <dbReference type="Proteomes" id="UP000050471"/>
    </source>
</evidence>
<evidence type="ECO:0000313" key="1">
    <source>
        <dbReference type="EMBL" id="KPN64650.1"/>
    </source>
</evidence>
<reference evidence="1 2" key="1">
    <citation type="submission" date="2015-09" db="EMBL/GenBank/DDBJ databases">
        <title>Draft genome sequence of Aliiroseovarius crassostreae CV919-312TSm, the causative agent of Roseovarius Oyster Disease (formerly Juvenile Oyster Disease).</title>
        <authorList>
            <person name="Kessner L."/>
            <person name="Spinard E."/>
            <person name="Nelson D."/>
        </authorList>
    </citation>
    <scope>NUCLEOTIDE SEQUENCE [LARGE SCALE GENOMIC DNA]</scope>
    <source>
        <strain evidence="1 2">CV919-312</strain>
    </source>
</reference>
<gene>
    <name evidence="1" type="ORF">AKJ29_00900</name>
</gene>
<dbReference type="AlphaFoldDB" id="A0A0P7IY17"/>
<protein>
    <submittedName>
        <fullName evidence="1">Uncharacterized protein</fullName>
    </submittedName>
</protein>
<accession>A0A0P7IY17</accession>
<comment type="caution">
    <text evidence="1">The sequence shown here is derived from an EMBL/GenBank/DDBJ whole genome shotgun (WGS) entry which is preliminary data.</text>
</comment>
<dbReference type="Proteomes" id="UP000050471">
    <property type="component" value="Unassembled WGS sequence"/>
</dbReference>
<dbReference type="EMBL" id="LKBA01000003">
    <property type="protein sequence ID" value="KPN64650.1"/>
    <property type="molecule type" value="Genomic_DNA"/>
</dbReference>